<protein>
    <submittedName>
        <fullName evidence="3">Uncharacterized protein</fullName>
    </submittedName>
</protein>
<keyword evidence="4" id="KW-1185">Reference proteome</keyword>
<evidence type="ECO:0000256" key="2">
    <source>
        <dbReference type="SAM" id="Phobius"/>
    </source>
</evidence>
<organism evidence="3 4">
    <name type="scientific">Lactococcus muris</name>
    <dbReference type="NCBI Taxonomy" id="2941330"/>
    <lineage>
        <taxon>Bacteria</taxon>
        <taxon>Bacillati</taxon>
        <taxon>Bacillota</taxon>
        <taxon>Bacilli</taxon>
        <taxon>Lactobacillales</taxon>
        <taxon>Streptococcaceae</taxon>
        <taxon>Lactococcus</taxon>
    </lineage>
</organism>
<keyword evidence="2" id="KW-1133">Transmembrane helix</keyword>
<feature type="compositionally biased region" description="Polar residues" evidence="1">
    <location>
        <begin position="85"/>
        <end position="95"/>
    </location>
</feature>
<gene>
    <name evidence="3" type="ORF">AALM99_09010</name>
</gene>
<proteinExistence type="predicted"/>
<keyword evidence="2" id="KW-0472">Membrane</keyword>
<evidence type="ECO:0000313" key="3">
    <source>
        <dbReference type="EMBL" id="MEY8538579.1"/>
    </source>
</evidence>
<feature type="compositionally biased region" description="Basic and acidic residues" evidence="1">
    <location>
        <begin position="1"/>
        <end position="10"/>
    </location>
</feature>
<evidence type="ECO:0000313" key="4">
    <source>
        <dbReference type="Proteomes" id="UP001565242"/>
    </source>
</evidence>
<accession>A0ABV4DB89</accession>
<name>A0ABV4DB89_9LACT</name>
<feature type="transmembrane region" description="Helical" evidence="2">
    <location>
        <begin position="138"/>
        <end position="159"/>
    </location>
</feature>
<evidence type="ECO:0000256" key="1">
    <source>
        <dbReference type="SAM" id="MobiDB-lite"/>
    </source>
</evidence>
<comment type="caution">
    <text evidence="3">The sequence shown here is derived from an EMBL/GenBank/DDBJ whole genome shotgun (WGS) entry which is preliminary data.</text>
</comment>
<dbReference type="EMBL" id="JBCLSQ010000023">
    <property type="protein sequence ID" value="MEY8538579.1"/>
    <property type="molecule type" value="Genomic_DNA"/>
</dbReference>
<feature type="compositionally biased region" description="Basic and acidic residues" evidence="1">
    <location>
        <begin position="18"/>
        <end position="35"/>
    </location>
</feature>
<sequence>MEKDEIKDLETTEASETITDKREEVDTEVSERENSENEQEELVLSTVDELEKVEEETREEPQVEVVLEEEEEVPTVETAAGRTSVEPSQDSQSTYADEPFLADNQVKSKIATKWNWGAMALPVFFGIANRSYLGLLSLLVIVPGIGWIFGIAWAIVFGINGERWALQNPDNRYRDEEEFRKIMDGWNRAGLVAFIIGVAAVIFMLLFFIMLGAAIFSSIDQFQY</sequence>
<feature type="transmembrane region" description="Helical" evidence="2">
    <location>
        <begin position="189"/>
        <end position="216"/>
    </location>
</feature>
<feature type="region of interest" description="Disordered" evidence="1">
    <location>
        <begin position="1"/>
        <end position="96"/>
    </location>
</feature>
<reference evidence="3 4" key="1">
    <citation type="submission" date="2024-03" db="EMBL/GenBank/DDBJ databases">
        <title>Mouse gut bacterial collection (mGBC) of GemPharmatech.</title>
        <authorList>
            <person name="He Y."/>
            <person name="Dong L."/>
            <person name="Wu D."/>
            <person name="Gao X."/>
            <person name="Lin Z."/>
        </authorList>
    </citation>
    <scope>NUCLEOTIDE SEQUENCE [LARGE SCALE GENOMIC DNA]</scope>
    <source>
        <strain evidence="3 4">20-218</strain>
    </source>
</reference>
<dbReference type="RefSeq" id="WP_202230333.1">
    <property type="nucleotide sequence ID" value="NZ_BAAFQO010000012.1"/>
</dbReference>
<keyword evidence="2" id="KW-0812">Transmembrane</keyword>
<dbReference type="Proteomes" id="UP001565242">
    <property type="component" value="Unassembled WGS sequence"/>
</dbReference>